<evidence type="ECO:0000256" key="5">
    <source>
        <dbReference type="PROSITE-ProRule" id="PRU01240"/>
    </source>
</evidence>
<dbReference type="SUPFAM" id="SSF52743">
    <property type="entry name" value="Subtilisin-like"/>
    <property type="match status" value="1"/>
</dbReference>
<keyword evidence="9" id="KW-1185">Reference proteome</keyword>
<keyword evidence="4 5" id="KW-0720">Serine protease</keyword>
<dbReference type="InterPro" id="IPR015500">
    <property type="entry name" value="Peptidase_S8_subtilisin-rel"/>
</dbReference>
<dbReference type="PROSITE" id="PS00137">
    <property type="entry name" value="SUBTILASE_HIS"/>
    <property type="match status" value="1"/>
</dbReference>
<dbReference type="InterPro" id="IPR036852">
    <property type="entry name" value="Peptidase_S8/S53_dom_sf"/>
</dbReference>
<keyword evidence="2 5" id="KW-0645">Protease</keyword>
<dbReference type="PANTHER" id="PTHR43806:SF11">
    <property type="entry name" value="CEREVISIN-RELATED"/>
    <property type="match status" value="1"/>
</dbReference>
<evidence type="ECO:0000259" key="7">
    <source>
        <dbReference type="Pfam" id="PF00082"/>
    </source>
</evidence>
<dbReference type="PROSITE" id="PS00138">
    <property type="entry name" value="SUBTILASE_SER"/>
    <property type="match status" value="1"/>
</dbReference>
<evidence type="ECO:0000256" key="4">
    <source>
        <dbReference type="ARBA" id="ARBA00022825"/>
    </source>
</evidence>
<feature type="active site" description="Charge relay system" evidence="5">
    <location>
        <position position="113"/>
    </location>
</feature>
<dbReference type="Proteomes" id="UP001161691">
    <property type="component" value="Unassembled WGS sequence"/>
</dbReference>
<dbReference type="RefSeq" id="WP_282913124.1">
    <property type="nucleotide sequence ID" value="NZ_JAGRPV010000002.1"/>
</dbReference>
<proteinExistence type="inferred from homology"/>
<evidence type="ECO:0000313" key="9">
    <source>
        <dbReference type="Proteomes" id="UP001161691"/>
    </source>
</evidence>
<dbReference type="Gene3D" id="3.40.50.200">
    <property type="entry name" value="Peptidase S8/S53 domain"/>
    <property type="match status" value="1"/>
</dbReference>
<evidence type="ECO:0000256" key="3">
    <source>
        <dbReference type="ARBA" id="ARBA00022801"/>
    </source>
</evidence>
<dbReference type="Gene3D" id="2.60.120.380">
    <property type="match status" value="3"/>
</dbReference>
<reference evidence="8" key="1">
    <citation type="submission" date="2023-04" db="EMBL/GenBank/DDBJ databases">
        <title>Comparative genomic analysis of Cohnella hashimotonis sp. nov., isolated from the International Space Station.</title>
        <authorList>
            <person name="Venkateswaran K."/>
            <person name="Simpson A."/>
        </authorList>
    </citation>
    <scope>NUCLEOTIDE SEQUENCE</scope>
    <source>
        <strain evidence="8">F6_2S_P_1</strain>
    </source>
</reference>
<feature type="domain" description="Peptidase S8/S53" evidence="7">
    <location>
        <begin position="108"/>
        <end position="352"/>
    </location>
</feature>
<dbReference type="Pfam" id="PF00082">
    <property type="entry name" value="Peptidase_S8"/>
    <property type="match status" value="1"/>
</dbReference>
<accession>A0ABT6TTU4</accession>
<comment type="caution">
    <text evidence="8">The sequence shown here is derived from an EMBL/GenBank/DDBJ whole genome shotgun (WGS) entry which is preliminary data.</text>
</comment>
<dbReference type="PRINTS" id="PR00723">
    <property type="entry name" value="SUBTILISIN"/>
</dbReference>
<dbReference type="InterPro" id="IPR022398">
    <property type="entry name" value="Peptidase_S8_His-AS"/>
</dbReference>
<comment type="similarity">
    <text evidence="1 5">Belongs to the peptidase S8 family.</text>
</comment>
<evidence type="ECO:0000256" key="1">
    <source>
        <dbReference type="ARBA" id="ARBA00011073"/>
    </source>
</evidence>
<keyword evidence="3 5" id="KW-0378">Hydrolase</keyword>
<dbReference type="InterPro" id="IPR050131">
    <property type="entry name" value="Peptidase_S8_subtilisin-like"/>
</dbReference>
<dbReference type="EMBL" id="JAGRPV010000002">
    <property type="protein sequence ID" value="MDI4650268.1"/>
    <property type="molecule type" value="Genomic_DNA"/>
</dbReference>
<gene>
    <name evidence="8" type="ORF">KB449_35390</name>
</gene>
<dbReference type="PANTHER" id="PTHR43806">
    <property type="entry name" value="PEPTIDASE S8"/>
    <property type="match status" value="1"/>
</dbReference>
<name>A0ABT6TTU4_9BACL</name>
<dbReference type="PROSITE" id="PS51892">
    <property type="entry name" value="SUBTILASE"/>
    <property type="match status" value="1"/>
</dbReference>
<feature type="active site" description="Charge relay system" evidence="5">
    <location>
        <position position="304"/>
    </location>
</feature>
<feature type="active site" description="Charge relay system" evidence="5">
    <location>
        <position position="146"/>
    </location>
</feature>
<sequence length="724" mass="76072">MAAELKGKRRTVRTAAAAVLLGTALAATGSLDSRLTAVVGPMKAAEAAKLGATAFPATTKQADRLGKAAKTSASRSRVAISALSNASFLKETGFPEAWKLLRRDVVGTIAIVDTGIDLKNAALQPYLTEGVNLLDDKKPPQDDNGHGTAVAGVIVAAAEAAKGANAEAAWKMKLMPVKALDDKGEGDEARLSGGIRYAIEHGADIVVLSLGLRRDAPGMRSVIDLAESKGVLLVAATGNDAADFGERAAVQYPAAYPTVLAVAGAEAGKGQINSTGGPEVDLAASWQVDTLALGGGRLTMEGTSMAAPQVAAAVALLRAAHPEWKPAFLRETLRRTAEDIGAKGRDDATGYGLLRADQALSAAFAADWREPNGAQRSASPFPPGTEVYSAWSGLLDTDWYAVEAQSDGMLSVRMQTNLFDIGPAAVKLSLYLPGGVNPIAGSVSGTSGGTTTWKVSKGKYYLRVDGSSRTSTLPYRLTSGFRMLPDRTEPGSTRASAYAIEPRTQTWSGTFDREDDNDWTTVKLPQSGTLKVTVETDTTRIDPAITLQRVGQAEVLTDTNGDGLPETATIKNAPAGRYYIGVSNAAADGAPPVIGTYTVRLEYITTYADLGEPNDGPLTAASLVPGEAGILKGLISSKEDADWFRFKTTGGRFAWKLEGIPEDSTFKLAVYDKQLKLLGQWSGKAQSASLNVPQKLAAGTYYARITADRADRSAYYRFGVTSAD</sequence>
<dbReference type="InterPro" id="IPR023828">
    <property type="entry name" value="Peptidase_S8_Ser-AS"/>
</dbReference>
<evidence type="ECO:0000313" key="8">
    <source>
        <dbReference type="EMBL" id="MDI4650268.1"/>
    </source>
</evidence>
<evidence type="ECO:0000256" key="2">
    <source>
        <dbReference type="ARBA" id="ARBA00022670"/>
    </source>
</evidence>
<protein>
    <submittedName>
        <fullName evidence="8">S8 family serine peptidase</fullName>
    </submittedName>
</protein>
<dbReference type="InterPro" id="IPR000209">
    <property type="entry name" value="Peptidase_S8/S53_dom"/>
</dbReference>
<evidence type="ECO:0000256" key="6">
    <source>
        <dbReference type="SAM" id="SignalP"/>
    </source>
</evidence>
<keyword evidence="6" id="KW-0732">Signal</keyword>
<dbReference type="SUPFAM" id="SSF89260">
    <property type="entry name" value="Collagen-binding domain"/>
    <property type="match status" value="1"/>
</dbReference>
<feature type="chain" id="PRO_5045801285" evidence="6">
    <location>
        <begin position="27"/>
        <end position="724"/>
    </location>
</feature>
<organism evidence="8 9">
    <name type="scientific">Cohnella hashimotonis</name>
    <dbReference type="NCBI Taxonomy" id="2826895"/>
    <lineage>
        <taxon>Bacteria</taxon>
        <taxon>Bacillati</taxon>
        <taxon>Bacillota</taxon>
        <taxon>Bacilli</taxon>
        <taxon>Bacillales</taxon>
        <taxon>Paenibacillaceae</taxon>
        <taxon>Cohnella</taxon>
    </lineage>
</organism>
<feature type="signal peptide" evidence="6">
    <location>
        <begin position="1"/>
        <end position="26"/>
    </location>
</feature>